<dbReference type="Proteomes" id="UP000016843">
    <property type="component" value="Unassembled WGS sequence"/>
</dbReference>
<accession>U5BS82</accession>
<keyword evidence="2" id="KW-1185">Reference proteome</keyword>
<sequence length="67" mass="7727">MYVFFPKTTIPIGGNFKVKSHFQFTSWDFVLYALKNCANGFWGPIGREYKNLICELAFNPNSKTAEK</sequence>
<proteinExistence type="predicted"/>
<name>U5BS82_9BACT</name>
<evidence type="ECO:0000313" key="2">
    <source>
        <dbReference type="Proteomes" id="UP000016843"/>
    </source>
</evidence>
<dbReference type="AlphaFoldDB" id="U5BS82"/>
<comment type="caution">
    <text evidence="1">The sequence shown here is derived from an EMBL/GenBank/DDBJ whole genome shotgun (WGS) entry which is preliminary data.</text>
</comment>
<dbReference type="EMBL" id="AWXR01000078">
    <property type="protein sequence ID" value="ERM80768.1"/>
    <property type="molecule type" value="Genomic_DNA"/>
</dbReference>
<reference evidence="1 2" key="1">
    <citation type="journal article" date="2013" name="Genome Announc.">
        <title>Draft Genome Sequence of the Psychrophilic and Alkaliphilic Rhodonellum psychrophilum Strain GCM71T.</title>
        <authorList>
            <person name="Hauptmann A.L."/>
            <person name="Glaring M.A."/>
            <person name="Hallin P.F."/>
            <person name="Prieme A."/>
            <person name="Stougaard P."/>
        </authorList>
    </citation>
    <scope>NUCLEOTIDE SEQUENCE [LARGE SCALE GENOMIC DNA]</scope>
    <source>
        <strain evidence="1 2">GCM71</strain>
    </source>
</reference>
<gene>
    <name evidence="1" type="ORF">P872_21160</name>
</gene>
<organism evidence="1 2">
    <name type="scientific">Rhodonellum psychrophilum GCM71 = DSM 17998</name>
    <dbReference type="NCBI Taxonomy" id="1123057"/>
    <lineage>
        <taxon>Bacteria</taxon>
        <taxon>Pseudomonadati</taxon>
        <taxon>Bacteroidota</taxon>
        <taxon>Cytophagia</taxon>
        <taxon>Cytophagales</taxon>
        <taxon>Cytophagaceae</taxon>
        <taxon>Rhodonellum</taxon>
    </lineage>
</organism>
<protein>
    <submittedName>
        <fullName evidence="1">Uncharacterized protein</fullName>
    </submittedName>
</protein>
<evidence type="ECO:0000313" key="1">
    <source>
        <dbReference type="EMBL" id="ERM80768.1"/>
    </source>
</evidence>